<name>A0ABS9D498_9ALTE</name>
<keyword evidence="2" id="KW-0719">Serine esterase</keyword>
<dbReference type="PIRSF" id="PIRSF005211">
    <property type="entry name" value="Ab_hydro_YheT"/>
    <property type="match status" value="1"/>
</dbReference>
<evidence type="ECO:0000256" key="1">
    <source>
        <dbReference type="ARBA" id="ARBA00010884"/>
    </source>
</evidence>
<evidence type="ECO:0000256" key="3">
    <source>
        <dbReference type="ARBA" id="ARBA00022801"/>
    </source>
</evidence>
<reference evidence="5 6" key="1">
    <citation type="submission" date="2022-01" db="EMBL/GenBank/DDBJ databases">
        <title>Paraglaciecola sp. G1-23.</title>
        <authorList>
            <person name="Jin M.S."/>
            <person name="Han D.M."/>
            <person name="Kim H.M."/>
            <person name="Jeon C.O."/>
        </authorList>
    </citation>
    <scope>NUCLEOTIDE SEQUENCE [LARGE SCALE GENOMIC DNA]</scope>
    <source>
        <strain evidence="5 6">G1-23</strain>
    </source>
</reference>
<gene>
    <name evidence="5" type="ORF">L0668_03965</name>
</gene>
<organism evidence="5 6">
    <name type="scientific">Paraglaciecola algarum</name>
    <dbReference type="NCBI Taxonomy" id="3050085"/>
    <lineage>
        <taxon>Bacteria</taxon>
        <taxon>Pseudomonadati</taxon>
        <taxon>Pseudomonadota</taxon>
        <taxon>Gammaproteobacteria</taxon>
        <taxon>Alteromonadales</taxon>
        <taxon>Alteromonadaceae</taxon>
        <taxon>Paraglaciecola</taxon>
    </lineage>
</organism>
<dbReference type="EMBL" id="JAKGAS010000002">
    <property type="protein sequence ID" value="MCF2947250.1"/>
    <property type="molecule type" value="Genomic_DNA"/>
</dbReference>
<comment type="caution">
    <text evidence="5">The sequence shown here is derived from an EMBL/GenBank/DDBJ whole genome shotgun (WGS) entry which is preliminary data.</text>
</comment>
<dbReference type="SUPFAM" id="SSF53474">
    <property type="entry name" value="alpha/beta-Hydrolases"/>
    <property type="match status" value="1"/>
</dbReference>
<accession>A0ABS9D498</accession>
<dbReference type="InterPro" id="IPR000073">
    <property type="entry name" value="AB_hydrolase_1"/>
</dbReference>
<dbReference type="PROSITE" id="PS01133">
    <property type="entry name" value="UPF0017"/>
    <property type="match status" value="1"/>
</dbReference>
<sequence length="351" mass="40012">MYTEPLPPQIVRYGEIVESDFVPPWWAKNRHLQTIFPRFFQKRAKLNYRKERLVLPDGDFVNLIWAGNVKQSNGLITLFHGLEGSIRSHYTNDMAANLVKQGYSVVLMHFRGCGGEANLKPRAYHSGETEDAWYFLNWLEKKFPDTRKAAIGFSLGANMLLKMLSEQPKQKILQAAMAVSVPFQLDICSTNINQGFSRIYQGYLLKSMINNLLIKMRSIDYKNLLKVSESQIKQFKSFREFDQHVTAPLHGYANAADYYQKCSSANFLQNIDTPTLVVHAKDDPFMHESIVPAAHNLSPNVGLEISKNGGHVGFLQGTPWQPTIWMHQRANNFLSTFFSGIETSSNTEPMK</sequence>
<dbReference type="Proteomes" id="UP001521137">
    <property type="component" value="Unassembled WGS sequence"/>
</dbReference>
<dbReference type="InterPro" id="IPR029058">
    <property type="entry name" value="AB_hydrolase_fold"/>
</dbReference>
<evidence type="ECO:0000259" key="4">
    <source>
        <dbReference type="Pfam" id="PF00561"/>
    </source>
</evidence>
<keyword evidence="3 5" id="KW-0378">Hydrolase</keyword>
<dbReference type="GO" id="GO:0016787">
    <property type="term" value="F:hydrolase activity"/>
    <property type="evidence" value="ECO:0007669"/>
    <property type="project" value="UniProtKB-KW"/>
</dbReference>
<dbReference type="PANTHER" id="PTHR10794">
    <property type="entry name" value="ABHYDROLASE DOMAIN-CONTAINING PROTEIN"/>
    <property type="match status" value="1"/>
</dbReference>
<dbReference type="InterPro" id="IPR012020">
    <property type="entry name" value="ABHD4"/>
</dbReference>
<evidence type="ECO:0000313" key="5">
    <source>
        <dbReference type="EMBL" id="MCF2947250.1"/>
    </source>
</evidence>
<proteinExistence type="inferred from homology"/>
<dbReference type="InterPro" id="IPR000952">
    <property type="entry name" value="AB_hydrolase_4_CS"/>
</dbReference>
<comment type="similarity">
    <text evidence="1">Belongs to the AB hydrolase superfamily. AB hydrolase 4 family.</text>
</comment>
<feature type="domain" description="AB hydrolase-1" evidence="4">
    <location>
        <begin position="76"/>
        <end position="317"/>
    </location>
</feature>
<protein>
    <submittedName>
        <fullName evidence="5">Hydrolase</fullName>
    </submittedName>
</protein>
<dbReference type="PANTHER" id="PTHR10794:SF94">
    <property type="entry name" value="ESTERASE YHET-RELATED"/>
    <property type="match status" value="1"/>
</dbReference>
<dbReference type="Pfam" id="PF00561">
    <property type="entry name" value="Abhydrolase_1"/>
    <property type="match status" value="1"/>
</dbReference>
<keyword evidence="6" id="KW-1185">Reference proteome</keyword>
<dbReference type="NCBIfam" id="NF008218">
    <property type="entry name" value="PRK10985.1"/>
    <property type="match status" value="1"/>
</dbReference>
<dbReference type="Gene3D" id="3.40.50.1820">
    <property type="entry name" value="alpha/beta hydrolase"/>
    <property type="match status" value="1"/>
</dbReference>
<dbReference type="InterPro" id="IPR050960">
    <property type="entry name" value="AB_hydrolase_4_sf"/>
</dbReference>
<dbReference type="RefSeq" id="WP_235310782.1">
    <property type="nucleotide sequence ID" value="NZ_JAKGAS010000002.1"/>
</dbReference>
<evidence type="ECO:0000256" key="2">
    <source>
        <dbReference type="ARBA" id="ARBA00022487"/>
    </source>
</evidence>
<evidence type="ECO:0000313" key="6">
    <source>
        <dbReference type="Proteomes" id="UP001521137"/>
    </source>
</evidence>